<evidence type="ECO:0000313" key="2">
    <source>
        <dbReference type="EMBL" id="KAA3483807.1"/>
    </source>
</evidence>
<keyword evidence="3" id="KW-1185">Reference proteome</keyword>
<evidence type="ECO:0000256" key="1">
    <source>
        <dbReference type="SAM" id="SignalP"/>
    </source>
</evidence>
<organism evidence="2 3">
    <name type="scientific">Gossypium australe</name>
    <dbReference type="NCBI Taxonomy" id="47621"/>
    <lineage>
        <taxon>Eukaryota</taxon>
        <taxon>Viridiplantae</taxon>
        <taxon>Streptophyta</taxon>
        <taxon>Embryophyta</taxon>
        <taxon>Tracheophyta</taxon>
        <taxon>Spermatophyta</taxon>
        <taxon>Magnoliopsida</taxon>
        <taxon>eudicotyledons</taxon>
        <taxon>Gunneridae</taxon>
        <taxon>Pentapetalae</taxon>
        <taxon>rosids</taxon>
        <taxon>malvids</taxon>
        <taxon>Malvales</taxon>
        <taxon>Malvaceae</taxon>
        <taxon>Malvoideae</taxon>
        <taxon>Gossypium</taxon>
    </lineage>
</organism>
<feature type="signal peptide" evidence="1">
    <location>
        <begin position="1"/>
        <end position="18"/>
    </location>
</feature>
<keyword evidence="1" id="KW-0732">Signal</keyword>
<dbReference type="Proteomes" id="UP000325315">
    <property type="component" value="Unassembled WGS sequence"/>
</dbReference>
<feature type="chain" id="PRO_5022721061" evidence="1">
    <location>
        <begin position="19"/>
        <end position="171"/>
    </location>
</feature>
<gene>
    <name evidence="2" type="ORF">EPI10_005946</name>
</gene>
<evidence type="ECO:0000313" key="3">
    <source>
        <dbReference type="Proteomes" id="UP000325315"/>
    </source>
</evidence>
<sequence>MLAKQFWRLLLHTNSLLARLLEAYEGHNPSFIYKSVIVSKHVLLKGICWHIGDGRRLLTSFNWMGCVGIKDWKMVQAFFDWFHRSFVTDSLVRNASKKPPGGWLKCKVDAANFREEIKAVGQRWSVIQMYSSFNKGIRVAVVIMTNDGVTTRQKKEMGLMQLELTQLKEFS</sequence>
<accession>A0A5B6WSD5</accession>
<proteinExistence type="predicted"/>
<name>A0A5B6WSD5_9ROSI</name>
<dbReference type="EMBL" id="SMMG02000002">
    <property type="protein sequence ID" value="KAA3483807.1"/>
    <property type="molecule type" value="Genomic_DNA"/>
</dbReference>
<reference evidence="3" key="1">
    <citation type="journal article" date="2019" name="Plant Biotechnol. J.">
        <title>Genome sequencing of the Australian wild diploid species Gossypium australe highlights disease resistance and delayed gland morphogenesis.</title>
        <authorList>
            <person name="Cai Y."/>
            <person name="Cai X."/>
            <person name="Wang Q."/>
            <person name="Wang P."/>
            <person name="Zhang Y."/>
            <person name="Cai C."/>
            <person name="Xu Y."/>
            <person name="Wang K."/>
            <person name="Zhou Z."/>
            <person name="Wang C."/>
            <person name="Geng S."/>
            <person name="Li B."/>
            <person name="Dong Q."/>
            <person name="Hou Y."/>
            <person name="Wang H."/>
            <person name="Ai P."/>
            <person name="Liu Z."/>
            <person name="Yi F."/>
            <person name="Sun M."/>
            <person name="An G."/>
            <person name="Cheng J."/>
            <person name="Zhang Y."/>
            <person name="Shi Q."/>
            <person name="Xie Y."/>
            <person name="Shi X."/>
            <person name="Chang Y."/>
            <person name="Huang F."/>
            <person name="Chen Y."/>
            <person name="Hong S."/>
            <person name="Mi L."/>
            <person name="Sun Q."/>
            <person name="Zhang L."/>
            <person name="Zhou B."/>
            <person name="Peng R."/>
            <person name="Zhang X."/>
            <person name="Liu F."/>
        </authorList>
    </citation>
    <scope>NUCLEOTIDE SEQUENCE [LARGE SCALE GENOMIC DNA]</scope>
    <source>
        <strain evidence="3">cv. PA1801</strain>
    </source>
</reference>
<dbReference type="AlphaFoldDB" id="A0A5B6WSD5"/>
<comment type="caution">
    <text evidence="2">The sequence shown here is derived from an EMBL/GenBank/DDBJ whole genome shotgun (WGS) entry which is preliminary data.</text>
</comment>
<protein>
    <submittedName>
        <fullName evidence="2">Ribonuclease H-like superfamily protein</fullName>
    </submittedName>
</protein>